<feature type="compositionally biased region" description="Low complexity" evidence="1">
    <location>
        <begin position="142"/>
        <end position="151"/>
    </location>
</feature>
<comment type="caution">
    <text evidence="3">The sequence shown here is derived from an EMBL/GenBank/DDBJ whole genome shotgun (WGS) entry which is preliminary data.</text>
</comment>
<keyword evidence="2" id="KW-0472">Membrane</keyword>
<dbReference type="Proteomes" id="UP001174909">
    <property type="component" value="Unassembled WGS sequence"/>
</dbReference>
<keyword evidence="2" id="KW-1133">Transmembrane helix</keyword>
<accession>A0AA35X409</accession>
<gene>
    <name evidence="3" type="ORF">GBAR_LOCUS24064</name>
</gene>
<feature type="region of interest" description="Disordered" evidence="1">
    <location>
        <begin position="142"/>
        <end position="164"/>
    </location>
</feature>
<keyword evidence="4" id="KW-1185">Reference proteome</keyword>
<feature type="transmembrane region" description="Helical" evidence="2">
    <location>
        <begin position="171"/>
        <end position="197"/>
    </location>
</feature>
<protein>
    <submittedName>
        <fullName evidence="3">Uncharacterized protein</fullName>
    </submittedName>
</protein>
<proteinExistence type="predicted"/>
<evidence type="ECO:0000313" key="4">
    <source>
        <dbReference type="Proteomes" id="UP001174909"/>
    </source>
</evidence>
<evidence type="ECO:0000256" key="1">
    <source>
        <dbReference type="SAM" id="MobiDB-lite"/>
    </source>
</evidence>
<dbReference type="AlphaFoldDB" id="A0AA35X409"/>
<organism evidence="3 4">
    <name type="scientific">Geodia barretti</name>
    <name type="common">Barrett's horny sponge</name>
    <dbReference type="NCBI Taxonomy" id="519541"/>
    <lineage>
        <taxon>Eukaryota</taxon>
        <taxon>Metazoa</taxon>
        <taxon>Porifera</taxon>
        <taxon>Demospongiae</taxon>
        <taxon>Heteroscleromorpha</taxon>
        <taxon>Tetractinellida</taxon>
        <taxon>Astrophorina</taxon>
        <taxon>Geodiidae</taxon>
        <taxon>Geodia</taxon>
    </lineage>
</organism>
<reference evidence="3" key="1">
    <citation type="submission" date="2023-03" db="EMBL/GenBank/DDBJ databases">
        <authorList>
            <person name="Steffen K."/>
            <person name="Cardenas P."/>
        </authorList>
    </citation>
    <scope>NUCLEOTIDE SEQUENCE</scope>
</reference>
<sequence>MTAFYIPYIIERDDDEVEYEDLNIIQNGILVNWTFVASIGEGEEYPKLFKITPEKMGFTQNIINNINCTETPYPNVYECSVTPEPVEAGDSIGIVLPAYRRAGLLLSFLSADGGPIGESLFGNDDLEGIPLITLGVVPNSVTTSTPMSTPSDNGATDDPPVTEDSSGVNHIVIGVLAPLCLVLLTVSVLSILILLCVRQRRRKRPQLTDNVAYNIHDHNMKRNEAYGTTSGSGERDIPTATNDAYISTDISTSGNPAYVPEVSGTNALVYDYARL</sequence>
<evidence type="ECO:0000313" key="3">
    <source>
        <dbReference type="EMBL" id="CAI8043374.1"/>
    </source>
</evidence>
<keyword evidence="2" id="KW-0812">Transmembrane</keyword>
<name>A0AA35X409_GEOBA</name>
<dbReference type="EMBL" id="CASHTH010003324">
    <property type="protein sequence ID" value="CAI8043374.1"/>
    <property type="molecule type" value="Genomic_DNA"/>
</dbReference>
<evidence type="ECO:0000256" key="2">
    <source>
        <dbReference type="SAM" id="Phobius"/>
    </source>
</evidence>